<evidence type="ECO:0000313" key="2">
    <source>
        <dbReference type="EMBL" id="WAI01158.1"/>
    </source>
</evidence>
<dbReference type="AlphaFoldDB" id="A0A9X9S3L3"/>
<dbReference type="EMBL" id="CP113361">
    <property type="protein sequence ID" value="WAI01158.1"/>
    <property type="molecule type" value="Genomic_DNA"/>
</dbReference>
<accession>A0A9X9S3L3</accession>
<evidence type="ECO:0000313" key="3">
    <source>
        <dbReference type="Proteomes" id="UP001163096"/>
    </source>
</evidence>
<name>A0A9X9S3L3_METOG</name>
<reference evidence="2" key="1">
    <citation type="submission" date="2022-11" db="EMBL/GenBank/DDBJ databases">
        <title>Complete genome sequence of Methanogenium organophilum DSM 3596.</title>
        <authorList>
            <person name="Chen S.-C."/>
            <person name="Lai S.-J."/>
            <person name="You Y.-T."/>
        </authorList>
    </citation>
    <scope>NUCLEOTIDE SEQUENCE</scope>
    <source>
        <strain evidence="2">DSM 3596</strain>
    </source>
</reference>
<feature type="transmembrane region" description="Helical" evidence="1">
    <location>
        <begin position="40"/>
        <end position="63"/>
    </location>
</feature>
<dbReference type="KEGG" id="mou:OU421_12190"/>
<dbReference type="Proteomes" id="UP001163096">
    <property type="component" value="Chromosome"/>
</dbReference>
<keyword evidence="3" id="KW-1185">Reference proteome</keyword>
<keyword evidence="1" id="KW-0812">Transmembrane</keyword>
<evidence type="ECO:0000256" key="1">
    <source>
        <dbReference type="SAM" id="Phobius"/>
    </source>
</evidence>
<dbReference type="GeneID" id="76835874"/>
<protein>
    <submittedName>
        <fullName evidence="2">Uncharacterized protein</fullName>
    </submittedName>
</protein>
<organism evidence="2 3">
    <name type="scientific">Methanogenium organophilum</name>
    <dbReference type="NCBI Taxonomy" id="2199"/>
    <lineage>
        <taxon>Archaea</taxon>
        <taxon>Methanobacteriati</taxon>
        <taxon>Methanobacteriota</taxon>
        <taxon>Stenosarchaea group</taxon>
        <taxon>Methanomicrobia</taxon>
        <taxon>Methanomicrobiales</taxon>
        <taxon>Methanomicrobiaceae</taxon>
        <taxon>Methanogenium</taxon>
    </lineage>
</organism>
<proteinExistence type="predicted"/>
<sequence length="95" mass="10381">MIESQFILIQQILAVVTLILGGALIIFIYDAYKVVKQPTLLYFTIGLFTLVIGIVLPDIVQMAGPGITGLYWGEVLSRILEIIGIGVMNFAVLRG</sequence>
<feature type="transmembrane region" description="Helical" evidence="1">
    <location>
        <begin position="6"/>
        <end position="28"/>
    </location>
</feature>
<keyword evidence="1" id="KW-0472">Membrane</keyword>
<feature type="transmembrane region" description="Helical" evidence="1">
    <location>
        <begin position="75"/>
        <end position="93"/>
    </location>
</feature>
<dbReference type="RefSeq" id="WP_268186375.1">
    <property type="nucleotide sequence ID" value="NZ_CP113361.1"/>
</dbReference>
<gene>
    <name evidence="2" type="ORF">OU421_12190</name>
</gene>
<keyword evidence="1" id="KW-1133">Transmembrane helix</keyword>